<evidence type="ECO:0000259" key="1">
    <source>
        <dbReference type="Pfam" id="PF20183"/>
    </source>
</evidence>
<evidence type="ECO:0000313" key="3">
    <source>
        <dbReference type="Proteomes" id="UP000639643"/>
    </source>
</evidence>
<dbReference type="Pfam" id="PF20183">
    <property type="entry name" value="DUF6546"/>
    <property type="match status" value="1"/>
</dbReference>
<dbReference type="Proteomes" id="UP000639643">
    <property type="component" value="Unassembled WGS sequence"/>
</dbReference>
<dbReference type="AlphaFoldDB" id="A0A8H6K3M9"/>
<gene>
    <name evidence="2" type="ORF">CMUS01_10548</name>
</gene>
<dbReference type="InterPro" id="IPR046676">
    <property type="entry name" value="DUF6546"/>
</dbReference>
<proteinExistence type="predicted"/>
<organism evidence="2 3">
    <name type="scientific">Colletotrichum musicola</name>
    <dbReference type="NCBI Taxonomy" id="2175873"/>
    <lineage>
        <taxon>Eukaryota</taxon>
        <taxon>Fungi</taxon>
        <taxon>Dikarya</taxon>
        <taxon>Ascomycota</taxon>
        <taxon>Pezizomycotina</taxon>
        <taxon>Sordariomycetes</taxon>
        <taxon>Hypocreomycetidae</taxon>
        <taxon>Glomerellales</taxon>
        <taxon>Glomerellaceae</taxon>
        <taxon>Colletotrichum</taxon>
        <taxon>Colletotrichum orchidearum species complex</taxon>
    </lineage>
</organism>
<sequence>MSSQPVPGSWKYLPAEIRTSILTLLVQESESLASFATVSPEWQSMVGHRTFSQITLTLNDIEDFDRYTCRNRALVRFIRLSLSLRSYELDDKSSIGQSKSFYSTLSRWEPTGTLVLAISIDQAPSDLWCRSAYCSLSGNLGSNQPRKLVLLGNFHRTDEDPDWPPRFPTSKLAEGLAHASQGLEQLSVAYVVDASPFPQACGTAPLEWPDLTSLTLTSCLFGPDTSAASIDDMIEQAAEVARRMPKLEVVELWNVRPGLAAAFIYRFPGPSRPAEIAWRGTWEYGPSPFVVRAWEAVALGRGGCNITPIVREILDGDLVESDCDAIPQLKFLTEVAKSTSIGGVDWSEKWDDYEAGHCREAVVCE</sequence>
<dbReference type="OrthoDB" id="4802432at2759"/>
<name>A0A8H6K3M9_9PEZI</name>
<feature type="domain" description="DUF6546" evidence="1">
    <location>
        <begin position="158"/>
        <end position="335"/>
    </location>
</feature>
<accession>A0A8H6K3M9</accession>
<dbReference type="EMBL" id="WIGM01000491">
    <property type="protein sequence ID" value="KAF6823778.1"/>
    <property type="molecule type" value="Genomic_DNA"/>
</dbReference>
<evidence type="ECO:0000313" key="2">
    <source>
        <dbReference type="EMBL" id="KAF6823778.1"/>
    </source>
</evidence>
<keyword evidence="3" id="KW-1185">Reference proteome</keyword>
<comment type="caution">
    <text evidence="2">The sequence shown here is derived from an EMBL/GenBank/DDBJ whole genome shotgun (WGS) entry which is preliminary data.</text>
</comment>
<protein>
    <recommendedName>
        <fullName evidence="1">DUF6546 domain-containing protein</fullName>
    </recommendedName>
</protein>
<reference evidence="2" key="1">
    <citation type="journal article" date="2020" name="Phytopathology">
        <title>Genome Sequence Resources of Colletotrichum truncatum, C. plurivorum, C. musicola, and C. sojae: Four Species Pathogenic to Soybean (Glycine max).</title>
        <authorList>
            <person name="Rogerio F."/>
            <person name="Boufleur T.R."/>
            <person name="Ciampi-Guillardi M."/>
            <person name="Sukno S.A."/>
            <person name="Thon M.R."/>
            <person name="Massola Junior N.S."/>
            <person name="Baroncelli R."/>
        </authorList>
    </citation>
    <scope>NUCLEOTIDE SEQUENCE</scope>
    <source>
        <strain evidence="2">LFN0074</strain>
    </source>
</reference>